<dbReference type="Pfam" id="PF00535">
    <property type="entry name" value="Glycos_transf_2"/>
    <property type="match status" value="1"/>
</dbReference>
<dbReference type="AlphaFoldDB" id="A0A0G1A4U1"/>
<proteinExistence type="predicted"/>
<dbReference type="PANTHER" id="PTHR43685:SF2">
    <property type="entry name" value="GLYCOSYLTRANSFERASE 2-LIKE DOMAIN-CONTAINING PROTEIN"/>
    <property type="match status" value="1"/>
</dbReference>
<dbReference type="InterPro" id="IPR050834">
    <property type="entry name" value="Glycosyltransf_2"/>
</dbReference>
<keyword evidence="2" id="KW-0808">Transferase</keyword>
<dbReference type="SUPFAM" id="SSF53448">
    <property type="entry name" value="Nucleotide-diphospho-sugar transferases"/>
    <property type="match status" value="1"/>
</dbReference>
<dbReference type="Gene3D" id="3.90.550.10">
    <property type="entry name" value="Spore Coat Polysaccharide Biosynthesis Protein SpsA, Chain A"/>
    <property type="match status" value="1"/>
</dbReference>
<organism evidence="2 3">
    <name type="scientific">Candidatus Magasanikbacteria bacterium GW2011_GWA2_42_32</name>
    <dbReference type="NCBI Taxonomy" id="1619039"/>
    <lineage>
        <taxon>Bacteria</taxon>
        <taxon>Candidatus Magasanikiibacteriota</taxon>
    </lineage>
</organism>
<evidence type="ECO:0000313" key="3">
    <source>
        <dbReference type="Proteomes" id="UP000034837"/>
    </source>
</evidence>
<dbReference type="EMBL" id="LCDO01000018">
    <property type="protein sequence ID" value="KKS56015.1"/>
    <property type="molecule type" value="Genomic_DNA"/>
</dbReference>
<reference evidence="2 3" key="1">
    <citation type="journal article" date="2015" name="Nature">
        <title>rRNA introns, odd ribosomes, and small enigmatic genomes across a large radiation of phyla.</title>
        <authorList>
            <person name="Brown C.T."/>
            <person name="Hug L.A."/>
            <person name="Thomas B.C."/>
            <person name="Sharon I."/>
            <person name="Castelle C.J."/>
            <person name="Singh A."/>
            <person name="Wilkins M.J."/>
            <person name="Williams K.H."/>
            <person name="Banfield J.F."/>
        </authorList>
    </citation>
    <scope>NUCLEOTIDE SEQUENCE [LARGE SCALE GENOMIC DNA]</scope>
</reference>
<accession>A0A0G1A4U1</accession>
<dbReference type="Proteomes" id="UP000034837">
    <property type="component" value="Unassembled WGS sequence"/>
</dbReference>
<evidence type="ECO:0000313" key="2">
    <source>
        <dbReference type="EMBL" id="KKS56015.1"/>
    </source>
</evidence>
<dbReference type="GO" id="GO:0016740">
    <property type="term" value="F:transferase activity"/>
    <property type="evidence" value="ECO:0007669"/>
    <property type="project" value="UniProtKB-KW"/>
</dbReference>
<dbReference type="CDD" id="cd00761">
    <property type="entry name" value="Glyco_tranf_GTA_type"/>
    <property type="match status" value="1"/>
</dbReference>
<dbReference type="PANTHER" id="PTHR43685">
    <property type="entry name" value="GLYCOSYLTRANSFERASE"/>
    <property type="match status" value="1"/>
</dbReference>
<comment type="caution">
    <text evidence="2">The sequence shown here is derived from an EMBL/GenBank/DDBJ whole genome shotgun (WGS) entry which is preliminary data.</text>
</comment>
<dbReference type="InterPro" id="IPR001173">
    <property type="entry name" value="Glyco_trans_2-like"/>
</dbReference>
<protein>
    <submittedName>
        <fullName evidence="2">Glycosyl transferase family 2</fullName>
    </submittedName>
</protein>
<evidence type="ECO:0000259" key="1">
    <source>
        <dbReference type="Pfam" id="PF00535"/>
    </source>
</evidence>
<name>A0A0G1A4U1_9BACT</name>
<dbReference type="InterPro" id="IPR029044">
    <property type="entry name" value="Nucleotide-diphossugar_trans"/>
</dbReference>
<sequence>MMNNNQKISFIIPAYNCADTIVESIESIFNGNFEDGDEVIIVNDASTDRTLQIINGLQKKYPIIKTTSHNINKGSAAAGRNTGIDCSRNNLIFCLDSDNVLAPGAVPVLKKYLLEQNADVATFGEIHFFKTDIKKITHNWAYKDKQIELKDALAGYKWPGPSGNYLFTKRSWLNAGRYNESIGGAYDSWAFGIKQLVAGSKMVTMKNSFYYHRAGHESAFTRDKDKIKPSLIALSVLINFLDLIEDEDVDYVMSKEYRYSWFDDLEKRPIRLKNSAIGINGLRTANFEQKKWPAGFINKAVKKMKYILKNN</sequence>
<feature type="domain" description="Glycosyltransferase 2-like" evidence="1">
    <location>
        <begin position="9"/>
        <end position="172"/>
    </location>
</feature>
<gene>
    <name evidence="2" type="ORF">UV20_C0018G0003</name>
</gene>